<comment type="caution">
    <text evidence="8">The sequence shown here is derived from an EMBL/GenBank/DDBJ whole genome shotgun (WGS) entry which is preliminary data.</text>
</comment>
<evidence type="ECO:0000256" key="1">
    <source>
        <dbReference type="ARBA" id="ARBA00004123"/>
    </source>
</evidence>
<dbReference type="CDD" id="cd08047">
    <property type="entry name" value="TAF7"/>
    <property type="match status" value="1"/>
</dbReference>
<dbReference type="GO" id="GO:0051123">
    <property type="term" value="P:RNA polymerase II preinitiation complex assembly"/>
    <property type="evidence" value="ECO:0007669"/>
    <property type="project" value="TreeGrafter"/>
</dbReference>
<accession>A0A9P7JW37</accession>
<evidence type="ECO:0000313" key="9">
    <source>
        <dbReference type="Proteomes" id="UP000823399"/>
    </source>
</evidence>
<protein>
    <submittedName>
        <fullName evidence="8">TAFII55 protein conserved region-domain-containing protein</fullName>
    </submittedName>
</protein>
<evidence type="ECO:0000256" key="3">
    <source>
        <dbReference type="ARBA" id="ARBA00023015"/>
    </source>
</evidence>
<evidence type="ECO:0000256" key="2">
    <source>
        <dbReference type="ARBA" id="ARBA00009368"/>
    </source>
</evidence>
<evidence type="ECO:0000256" key="6">
    <source>
        <dbReference type="SAM" id="MobiDB-lite"/>
    </source>
</evidence>
<keyword evidence="4" id="KW-0804">Transcription</keyword>
<evidence type="ECO:0000256" key="4">
    <source>
        <dbReference type="ARBA" id="ARBA00023163"/>
    </source>
</evidence>
<dbReference type="GO" id="GO:0016251">
    <property type="term" value="F:RNA polymerase II general transcription initiation factor activity"/>
    <property type="evidence" value="ECO:0007669"/>
    <property type="project" value="TreeGrafter"/>
</dbReference>
<evidence type="ECO:0000259" key="7">
    <source>
        <dbReference type="SMART" id="SM01370"/>
    </source>
</evidence>
<dbReference type="SMART" id="SM01370">
    <property type="entry name" value="TAFII55_N"/>
    <property type="match status" value="1"/>
</dbReference>
<dbReference type="RefSeq" id="XP_041294897.1">
    <property type="nucleotide sequence ID" value="XM_041444487.1"/>
</dbReference>
<feature type="compositionally biased region" description="Acidic residues" evidence="6">
    <location>
        <begin position="456"/>
        <end position="473"/>
    </location>
</feature>
<name>A0A9P7JW37_9AGAM</name>
<comment type="similarity">
    <text evidence="2">Belongs to the TAF7 family.</text>
</comment>
<keyword evidence="3" id="KW-0805">Transcription regulation</keyword>
<dbReference type="PANTHER" id="PTHR12228:SF0">
    <property type="entry name" value="TATA-BOX BINDING PROTEIN ASSOCIATED FACTOR 7"/>
    <property type="match status" value="1"/>
</dbReference>
<dbReference type="PANTHER" id="PTHR12228">
    <property type="entry name" value="TRANSCRIPTION INITIATION FACTOR TFIID 55 KD SUBUNIT-RELATED"/>
    <property type="match status" value="1"/>
</dbReference>
<keyword evidence="5" id="KW-0539">Nucleus</keyword>
<feature type="region of interest" description="Disordered" evidence="6">
    <location>
        <begin position="1"/>
        <end position="84"/>
    </location>
</feature>
<dbReference type="EMBL" id="JABBWM010000017">
    <property type="protein sequence ID" value="KAG2111678.1"/>
    <property type="molecule type" value="Genomic_DNA"/>
</dbReference>
<proteinExistence type="inferred from homology"/>
<dbReference type="OrthoDB" id="153872at2759"/>
<dbReference type="InterPro" id="IPR006751">
    <property type="entry name" value="TAFII55_prot_cons_reg"/>
</dbReference>
<reference evidence="8" key="1">
    <citation type="journal article" date="2020" name="New Phytol.">
        <title>Comparative genomics reveals dynamic genome evolution in host specialist ectomycorrhizal fungi.</title>
        <authorList>
            <person name="Lofgren L.A."/>
            <person name="Nguyen N.H."/>
            <person name="Vilgalys R."/>
            <person name="Ruytinx J."/>
            <person name="Liao H.L."/>
            <person name="Branco S."/>
            <person name="Kuo A."/>
            <person name="LaButti K."/>
            <person name="Lipzen A."/>
            <person name="Andreopoulos W."/>
            <person name="Pangilinan J."/>
            <person name="Riley R."/>
            <person name="Hundley H."/>
            <person name="Na H."/>
            <person name="Barry K."/>
            <person name="Grigoriev I.V."/>
            <person name="Stajich J.E."/>
            <person name="Kennedy P.G."/>
        </authorList>
    </citation>
    <scope>NUCLEOTIDE SEQUENCE</scope>
    <source>
        <strain evidence="8">FC423</strain>
    </source>
</reference>
<dbReference type="GO" id="GO:0005669">
    <property type="term" value="C:transcription factor TFIID complex"/>
    <property type="evidence" value="ECO:0007669"/>
    <property type="project" value="InterPro"/>
</dbReference>
<dbReference type="InterPro" id="IPR037817">
    <property type="entry name" value="TAF7"/>
</dbReference>
<feature type="region of interest" description="Disordered" evidence="6">
    <location>
        <begin position="438"/>
        <end position="491"/>
    </location>
</feature>
<dbReference type="Proteomes" id="UP000823399">
    <property type="component" value="Unassembled WGS sequence"/>
</dbReference>
<feature type="compositionally biased region" description="Acidic residues" evidence="6">
    <location>
        <begin position="325"/>
        <end position="387"/>
    </location>
</feature>
<feature type="region of interest" description="Disordered" evidence="6">
    <location>
        <begin position="292"/>
        <end position="395"/>
    </location>
</feature>
<comment type="subcellular location">
    <subcellularLocation>
        <location evidence="1">Nucleus</location>
    </subcellularLocation>
</comment>
<keyword evidence="9" id="KW-1185">Reference proteome</keyword>
<feature type="compositionally biased region" description="Basic and acidic residues" evidence="6">
    <location>
        <begin position="482"/>
        <end position="491"/>
    </location>
</feature>
<dbReference type="Pfam" id="PF04658">
    <property type="entry name" value="TAFII55_N"/>
    <property type="match status" value="1"/>
</dbReference>
<dbReference type="GeneID" id="64706746"/>
<organism evidence="8 9">
    <name type="scientific">Suillus discolor</name>
    <dbReference type="NCBI Taxonomy" id="1912936"/>
    <lineage>
        <taxon>Eukaryota</taxon>
        <taxon>Fungi</taxon>
        <taxon>Dikarya</taxon>
        <taxon>Basidiomycota</taxon>
        <taxon>Agaricomycotina</taxon>
        <taxon>Agaricomycetes</taxon>
        <taxon>Agaricomycetidae</taxon>
        <taxon>Boletales</taxon>
        <taxon>Suillineae</taxon>
        <taxon>Suillaceae</taxon>
        <taxon>Suillus</taxon>
    </lineage>
</organism>
<evidence type="ECO:0000256" key="5">
    <source>
        <dbReference type="ARBA" id="ARBA00023242"/>
    </source>
</evidence>
<feature type="domain" description="TAFII55 protein conserved region" evidence="7">
    <location>
        <begin position="110"/>
        <end position="277"/>
    </location>
</feature>
<feature type="compositionally biased region" description="Acidic residues" evidence="6">
    <location>
        <begin position="1"/>
        <end position="12"/>
    </location>
</feature>
<dbReference type="AlphaFoldDB" id="A0A9P7JW37"/>
<sequence length="491" mass="55049">MDDDLIVVDDIDEHQAGPSTVNGAKPTPPTQPQRTRPLRAAAEHAMATTLRLRGTPEPSERTTRSSLAKNRPQPKLKLKLSDKAAAQAPGMSFLGSYDRELDSDDEDLAFEEQFIIRMPPGEDCEKLRKMVSSREVGNDVWFKFKGEWPPSPAVVGLLELYLDSRRGVFHIGNTLYSFKLVDLPCIIEAQKTLDNKQMFKVADICQMLVVENRIPNEESFTTTRNVNVDEFIWPHGITPPLHQVRKRRFRKRVNKRTIESVEEAVERLLATDELASEVKYDVLENVNPDLSDSEFIERDEPMDAPTPGVVGSEAGDAPTPGPDFGGDEGEAEEAEEDEGEGDIDEDLAAELDLALGDEDEEGEGDDEEDDEEDESEDEDEDDDDEEAQERKLLNEEIRDLEAAVLKKQTEIASSANPLIKKRFEDALRKLSADLEMKIAQRDEMKERQRRKREGIAPEDPDTDPEGATQEEVDQTMGDLFGSDDHAAMDIG</sequence>
<gene>
    <name evidence="8" type="ORF">F5147DRAFT_95030</name>
</gene>
<evidence type="ECO:0000313" key="8">
    <source>
        <dbReference type="EMBL" id="KAG2111678.1"/>
    </source>
</evidence>